<dbReference type="GO" id="GO:0046677">
    <property type="term" value="P:response to antibiotic"/>
    <property type="evidence" value="ECO:0007669"/>
    <property type="project" value="UniProtKB-UniRule"/>
</dbReference>
<organism evidence="15 16">
    <name type="scientific">Consotaella salsifontis</name>
    <dbReference type="NCBI Taxonomy" id="1365950"/>
    <lineage>
        <taxon>Bacteria</taxon>
        <taxon>Pseudomonadati</taxon>
        <taxon>Pseudomonadota</taxon>
        <taxon>Alphaproteobacteria</taxon>
        <taxon>Hyphomicrobiales</taxon>
        <taxon>Aurantimonadaceae</taxon>
        <taxon>Consotaella</taxon>
    </lineage>
</organism>
<dbReference type="GO" id="GO:0009252">
    <property type="term" value="P:peptidoglycan biosynthetic process"/>
    <property type="evidence" value="ECO:0007669"/>
    <property type="project" value="UniProtKB-KW"/>
</dbReference>
<dbReference type="Proteomes" id="UP000190135">
    <property type="component" value="Unassembled WGS sequence"/>
</dbReference>
<feature type="transmembrane region" description="Helical" evidence="14">
    <location>
        <begin position="245"/>
        <end position="266"/>
    </location>
</feature>
<comment type="subcellular location">
    <subcellularLocation>
        <location evidence="1 14">Cell membrane</location>
        <topology evidence="1 14">Multi-pass membrane protein</topology>
    </subcellularLocation>
</comment>
<evidence type="ECO:0000256" key="9">
    <source>
        <dbReference type="ARBA" id="ARBA00023136"/>
    </source>
</evidence>
<keyword evidence="10 14" id="KW-0046">Antibiotic resistance</keyword>
<dbReference type="PANTHER" id="PTHR30622">
    <property type="entry name" value="UNDECAPRENYL-DIPHOSPHATASE"/>
    <property type="match status" value="1"/>
</dbReference>
<evidence type="ECO:0000256" key="4">
    <source>
        <dbReference type="ARBA" id="ARBA00021581"/>
    </source>
</evidence>
<keyword evidence="14" id="KW-0133">Cell shape</keyword>
<evidence type="ECO:0000256" key="7">
    <source>
        <dbReference type="ARBA" id="ARBA00022801"/>
    </source>
</evidence>
<dbReference type="Pfam" id="PF02673">
    <property type="entry name" value="BacA"/>
    <property type="match status" value="1"/>
</dbReference>
<dbReference type="OrthoDB" id="9808289at2"/>
<evidence type="ECO:0000256" key="5">
    <source>
        <dbReference type="ARBA" id="ARBA00022475"/>
    </source>
</evidence>
<gene>
    <name evidence="14" type="primary">uppP</name>
    <name evidence="15" type="ORF">SAMN05428963_105305</name>
</gene>
<sequence length="267" mass="28717">MSFADIFDAIVLGLTEGLTEFIPVSSTAHLLLVGRLLGFQSTAHTFEVLIQFGAILAVLVVYAGKLWQIAVTLPSSPRSRRFTLGVLVAFLPAAFFGALLHDAIKVLFEAPVVICIALIVGGVILLFIDRMPLRPRHEDVMNYPLTLCLGIGLFQCLAMIPGTSRSGATIVGALFLGADKRSAAEFSFFLAIPTMLGAFVFDLYKSRNALSMDDAGLIAIGFVVAFLSALVVVKTFIGFVGRHGFAFFGWWRIVVGLVGLVSLTLFA</sequence>
<dbReference type="NCBIfam" id="NF001389">
    <property type="entry name" value="PRK00281.1-2"/>
    <property type="match status" value="1"/>
</dbReference>
<evidence type="ECO:0000256" key="6">
    <source>
        <dbReference type="ARBA" id="ARBA00022692"/>
    </source>
</evidence>
<accession>A0A1T4QWD9</accession>
<evidence type="ECO:0000256" key="3">
    <source>
        <dbReference type="ARBA" id="ARBA00012374"/>
    </source>
</evidence>
<evidence type="ECO:0000313" key="15">
    <source>
        <dbReference type="EMBL" id="SKA08063.1"/>
    </source>
</evidence>
<dbReference type="RefSeq" id="WP_078708179.1">
    <property type="nucleotide sequence ID" value="NZ_FUXL01000005.1"/>
</dbReference>
<keyword evidence="5 14" id="KW-1003">Cell membrane</keyword>
<keyword evidence="6 14" id="KW-0812">Transmembrane</keyword>
<dbReference type="NCBIfam" id="NF001390">
    <property type="entry name" value="PRK00281.1-4"/>
    <property type="match status" value="1"/>
</dbReference>
<comment type="similarity">
    <text evidence="2 14">Belongs to the UppP family.</text>
</comment>
<dbReference type="EMBL" id="FUXL01000005">
    <property type="protein sequence ID" value="SKA08063.1"/>
    <property type="molecule type" value="Genomic_DNA"/>
</dbReference>
<protein>
    <recommendedName>
        <fullName evidence="4 14">Undecaprenyl-diphosphatase</fullName>
        <ecNumber evidence="3 14">3.6.1.27</ecNumber>
    </recommendedName>
    <alternativeName>
        <fullName evidence="12 14">Bacitracin resistance protein</fullName>
    </alternativeName>
    <alternativeName>
        <fullName evidence="11 14">Undecaprenyl pyrophosphate phosphatase</fullName>
    </alternativeName>
</protein>
<dbReference type="STRING" id="1365950.SAMN05428963_105305"/>
<evidence type="ECO:0000313" key="16">
    <source>
        <dbReference type="Proteomes" id="UP000190135"/>
    </source>
</evidence>
<keyword evidence="9 14" id="KW-0472">Membrane</keyword>
<dbReference type="InterPro" id="IPR003824">
    <property type="entry name" value="UppP"/>
</dbReference>
<dbReference type="GO" id="GO:0005886">
    <property type="term" value="C:plasma membrane"/>
    <property type="evidence" value="ECO:0007669"/>
    <property type="project" value="UniProtKB-SubCell"/>
</dbReference>
<feature type="transmembrane region" description="Helical" evidence="14">
    <location>
        <begin position="186"/>
        <end position="204"/>
    </location>
</feature>
<proteinExistence type="inferred from homology"/>
<name>A0A1T4QWD9_9HYPH</name>
<keyword evidence="14" id="KW-0961">Cell wall biogenesis/degradation</keyword>
<keyword evidence="14" id="KW-0573">Peptidoglycan synthesis</keyword>
<evidence type="ECO:0000256" key="10">
    <source>
        <dbReference type="ARBA" id="ARBA00023251"/>
    </source>
</evidence>
<evidence type="ECO:0000256" key="2">
    <source>
        <dbReference type="ARBA" id="ARBA00010621"/>
    </source>
</evidence>
<evidence type="ECO:0000256" key="11">
    <source>
        <dbReference type="ARBA" id="ARBA00032707"/>
    </source>
</evidence>
<dbReference type="NCBIfam" id="TIGR00753">
    <property type="entry name" value="undec_PP_bacA"/>
    <property type="match status" value="1"/>
</dbReference>
<feature type="transmembrane region" description="Helical" evidence="14">
    <location>
        <begin position="82"/>
        <end position="100"/>
    </location>
</feature>
<feature type="transmembrane region" description="Helical" evidence="14">
    <location>
        <begin position="48"/>
        <end position="70"/>
    </location>
</feature>
<dbReference type="EC" id="3.6.1.27" evidence="3 14"/>
<dbReference type="AlphaFoldDB" id="A0A1T4QWD9"/>
<evidence type="ECO:0000256" key="12">
    <source>
        <dbReference type="ARBA" id="ARBA00032932"/>
    </source>
</evidence>
<dbReference type="GO" id="GO:0071555">
    <property type="term" value="P:cell wall organization"/>
    <property type="evidence" value="ECO:0007669"/>
    <property type="project" value="UniProtKB-KW"/>
</dbReference>
<feature type="transmembrane region" description="Helical" evidence="14">
    <location>
        <begin position="216"/>
        <end position="239"/>
    </location>
</feature>
<dbReference type="GO" id="GO:0008360">
    <property type="term" value="P:regulation of cell shape"/>
    <property type="evidence" value="ECO:0007669"/>
    <property type="project" value="UniProtKB-KW"/>
</dbReference>
<evidence type="ECO:0000256" key="1">
    <source>
        <dbReference type="ARBA" id="ARBA00004651"/>
    </source>
</evidence>
<feature type="transmembrane region" description="Helical" evidence="14">
    <location>
        <begin position="140"/>
        <end position="160"/>
    </location>
</feature>
<dbReference type="HAMAP" id="MF_01006">
    <property type="entry name" value="Undec_diphosphatase"/>
    <property type="match status" value="1"/>
</dbReference>
<keyword evidence="16" id="KW-1185">Reference proteome</keyword>
<keyword evidence="8 14" id="KW-1133">Transmembrane helix</keyword>
<feature type="transmembrane region" description="Helical" evidence="14">
    <location>
        <begin position="106"/>
        <end position="128"/>
    </location>
</feature>
<keyword evidence="7 14" id="KW-0378">Hydrolase</keyword>
<comment type="function">
    <text evidence="14">Catalyzes the dephosphorylation of undecaprenyl diphosphate (UPP). Confers resistance to bacitracin.</text>
</comment>
<evidence type="ECO:0000256" key="13">
    <source>
        <dbReference type="ARBA" id="ARBA00047594"/>
    </source>
</evidence>
<comment type="catalytic activity">
    <reaction evidence="13 14">
        <text>di-trans,octa-cis-undecaprenyl diphosphate + H2O = di-trans,octa-cis-undecaprenyl phosphate + phosphate + H(+)</text>
        <dbReference type="Rhea" id="RHEA:28094"/>
        <dbReference type="ChEBI" id="CHEBI:15377"/>
        <dbReference type="ChEBI" id="CHEBI:15378"/>
        <dbReference type="ChEBI" id="CHEBI:43474"/>
        <dbReference type="ChEBI" id="CHEBI:58405"/>
        <dbReference type="ChEBI" id="CHEBI:60392"/>
        <dbReference type="EC" id="3.6.1.27"/>
    </reaction>
</comment>
<evidence type="ECO:0000256" key="14">
    <source>
        <dbReference type="HAMAP-Rule" id="MF_01006"/>
    </source>
</evidence>
<dbReference type="PANTHER" id="PTHR30622:SF3">
    <property type="entry name" value="UNDECAPRENYL-DIPHOSPHATASE"/>
    <property type="match status" value="1"/>
</dbReference>
<reference evidence="15 16" key="1">
    <citation type="submission" date="2017-02" db="EMBL/GenBank/DDBJ databases">
        <authorList>
            <person name="Peterson S.W."/>
        </authorList>
    </citation>
    <scope>NUCLEOTIDE SEQUENCE [LARGE SCALE GENOMIC DNA]</scope>
    <source>
        <strain evidence="15 16">USBA 369</strain>
    </source>
</reference>
<dbReference type="GO" id="GO:0050380">
    <property type="term" value="F:undecaprenyl-diphosphatase activity"/>
    <property type="evidence" value="ECO:0007669"/>
    <property type="project" value="UniProtKB-UniRule"/>
</dbReference>
<comment type="miscellaneous">
    <text evidence="14">Bacitracin is thought to be involved in the inhibition of peptidoglycan synthesis by sequestering undecaprenyl diphosphate, thereby reducing the pool of lipid carrier available.</text>
</comment>
<evidence type="ECO:0000256" key="8">
    <source>
        <dbReference type="ARBA" id="ARBA00022989"/>
    </source>
</evidence>